<proteinExistence type="predicted"/>
<accession>A0A9P4PKT3</accession>
<reference evidence="2" key="1">
    <citation type="journal article" date="2020" name="Stud. Mycol.">
        <title>101 Dothideomycetes genomes: a test case for predicting lifestyles and emergence of pathogens.</title>
        <authorList>
            <person name="Haridas S."/>
            <person name="Albert R."/>
            <person name="Binder M."/>
            <person name="Bloem J."/>
            <person name="Labutti K."/>
            <person name="Salamov A."/>
            <person name="Andreopoulos B."/>
            <person name="Baker S."/>
            <person name="Barry K."/>
            <person name="Bills G."/>
            <person name="Bluhm B."/>
            <person name="Cannon C."/>
            <person name="Castanera R."/>
            <person name="Culley D."/>
            <person name="Daum C."/>
            <person name="Ezra D."/>
            <person name="Gonzalez J."/>
            <person name="Henrissat B."/>
            <person name="Kuo A."/>
            <person name="Liang C."/>
            <person name="Lipzen A."/>
            <person name="Lutzoni F."/>
            <person name="Magnuson J."/>
            <person name="Mondo S."/>
            <person name="Nolan M."/>
            <person name="Ohm R."/>
            <person name="Pangilinan J."/>
            <person name="Park H.-J."/>
            <person name="Ramirez L."/>
            <person name="Alfaro M."/>
            <person name="Sun H."/>
            <person name="Tritt A."/>
            <person name="Yoshinaga Y."/>
            <person name="Zwiers L.-H."/>
            <person name="Turgeon B."/>
            <person name="Goodwin S."/>
            <person name="Spatafora J."/>
            <person name="Crous P."/>
            <person name="Grigoriev I."/>
        </authorList>
    </citation>
    <scope>NUCLEOTIDE SEQUENCE</scope>
    <source>
        <strain evidence="2">CBS 690.94</strain>
    </source>
</reference>
<feature type="region of interest" description="Disordered" evidence="1">
    <location>
        <begin position="346"/>
        <end position="367"/>
    </location>
</feature>
<feature type="region of interest" description="Disordered" evidence="1">
    <location>
        <begin position="564"/>
        <end position="599"/>
    </location>
</feature>
<feature type="compositionally biased region" description="Polar residues" evidence="1">
    <location>
        <begin position="1"/>
        <end position="21"/>
    </location>
</feature>
<gene>
    <name evidence="2" type="ORF">P171DRAFT_443922</name>
</gene>
<dbReference type="Proteomes" id="UP000799764">
    <property type="component" value="Unassembled WGS sequence"/>
</dbReference>
<evidence type="ECO:0000313" key="3">
    <source>
        <dbReference type="Proteomes" id="UP000799764"/>
    </source>
</evidence>
<dbReference type="AlphaFoldDB" id="A0A9P4PKT3"/>
<organism evidence="2 3">
    <name type="scientific">Karstenula rhodostoma CBS 690.94</name>
    <dbReference type="NCBI Taxonomy" id="1392251"/>
    <lineage>
        <taxon>Eukaryota</taxon>
        <taxon>Fungi</taxon>
        <taxon>Dikarya</taxon>
        <taxon>Ascomycota</taxon>
        <taxon>Pezizomycotina</taxon>
        <taxon>Dothideomycetes</taxon>
        <taxon>Pleosporomycetidae</taxon>
        <taxon>Pleosporales</taxon>
        <taxon>Massarineae</taxon>
        <taxon>Didymosphaeriaceae</taxon>
        <taxon>Karstenula</taxon>
    </lineage>
</organism>
<feature type="compositionally biased region" description="Low complexity" evidence="1">
    <location>
        <begin position="354"/>
        <end position="367"/>
    </location>
</feature>
<sequence length="618" mass="69960">MSPFPTQKSPGGGSKLQSCNIAQEDDRGPGTLPIARVDEGISLVDEHKVSIPIAIPLVQCFCKFPSILCSPERSNEARALVTYCYNPLTSEHFPNSTQSSRKPLTPPTINHELAVRLAKLHLILAEIRLSYDASRKLIKLMHDNEYFLEHPKGQEYMAATTWQNNHFAALIQTIDRDGAYFSLPDSPFDVLVSTIENSGRTLRIFSSNLVRSWELEAERQRQERRSRSEKDAEDPDGDLPMISDVFRLGWNFANAVESYDRRQWWASWFSPLWKASHGLRVRLRRVAWVRDVMFGFTDSWVNTDREALCGHVAIAVTTMPFTAQDFLESAAQIKKVTHRQPSFFRGDDGCQQQSSATPSPLSSASSSVLSSVPLPLLSLETRQHTECRKSCRHRSCRTFRPAHAETLGENEPPRPIALNHLSINQLFNLHKKLESLQESVDATEQIIKLCRARLLKFHPATEQRYIRTGSQRRKDFEHLLTEIRCKNAYFGHIGLPERLDFVDAVATSGLTHEQVSLQHLLIWNDVAESLRKDARNNSEYNDEDTLPDEIRDVGFKPGWSFESASARGGGEAVDEEEIAPDETADESRRTKRARSLSPDVLNEKVARARTAEGLLANY</sequence>
<dbReference type="OrthoDB" id="10478465at2759"/>
<keyword evidence="3" id="KW-1185">Reference proteome</keyword>
<feature type="compositionally biased region" description="Acidic residues" evidence="1">
    <location>
        <begin position="572"/>
        <end position="584"/>
    </location>
</feature>
<name>A0A9P4PKT3_9PLEO</name>
<protein>
    <submittedName>
        <fullName evidence="2">Uncharacterized protein</fullName>
    </submittedName>
</protein>
<evidence type="ECO:0000313" key="2">
    <source>
        <dbReference type="EMBL" id="KAF2445008.1"/>
    </source>
</evidence>
<comment type="caution">
    <text evidence="2">The sequence shown here is derived from an EMBL/GenBank/DDBJ whole genome shotgun (WGS) entry which is preliminary data.</text>
</comment>
<dbReference type="EMBL" id="MU001500">
    <property type="protein sequence ID" value="KAF2445008.1"/>
    <property type="molecule type" value="Genomic_DNA"/>
</dbReference>
<feature type="region of interest" description="Disordered" evidence="1">
    <location>
        <begin position="1"/>
        <end position="31"/>
    </location>
</feature>
<evidence type="ECO:0000256" key="1">
    <source>
        <dbReference type="SAM" id="MobiDB-lite"/>
    </source>
</evidence>